<feature type="domain" description="C2H2-type" evidence="11">
    <location>
        <begin position="399"/>
        <end position="426"/>
    </location>
</feature>
<dbReference type="SUPFAM" id="SSF82199">
    <property type="entry name" value="SET domain"/>
    <property type="match status" value="1"/>
</dbReference>
<dbReference type="PANTHER" id="PTHR16515">
    <property type="entry name" value="PR DOMAIN ZINC FINGER PROTEIN"/>
    <property type="match status" value="1"/>
</dbReference>
<feature type="domain" description="C2H2-type" evidence="11">
    <location>
        <begin position="673"/>
        <end position="701"/>
    </location>
</feature>
<evidence type="ECO:0000256" key="3">
    <source>
        <dbReference type="ARBA" id="ARBA00022737"/>
    </source>
</evidence>
<keyword evidence="14" id="KW-1185">Reference proteome</keyword>
<gene>
    <name evidence="13" type="ORF">NEZAVI_LOCUS11476</name>
</gene>
<keyword evidence="4 10" id="KW-0863">Zinc-finger</keyword>
<evidence type="ECO:0008006" key="15">
    <source>
        <dbReference type="Google" id="ProtNLM"/>
    </source>
</evidence>
<dbReference type="InterPro" id="IPR013087">
    <property type="entry name" value="Znf_C2H2_type"/>
</dbReference>
<evidence type="ECO:0000256" key="6">
    <source>
        <dbReference type="ARBA" id="ARBA00023015"/>
    </source>
</evidence>
<dbReference type="OrthoDB" id="3535323at2759"/>
<evidence type="ECO:0000313" key="13">
    <source>
        <dbReference type="EMBL" id="CAH1402717.1"/>
    </source>
</evidence>
<dbReference type="Gene3D" id="3.30.160.60">
    <property type="entry name" value="Classic Zinc Finger"/>
    <property type="match status" value="5"/>
</dbReference>
<dbReference type="PANTHER" id="PTHR16515:SF2">
    <property type="entry name" value="PR DOMAIN ZINC FINGER PROTEIN 4"/>
    <property type="match status" value="1"/>
</dbReference>
<dbReference type="GO" id="GO:0010468">
    <property type="term" value="P:regulation of gene expression"/>
    <property type="evidence" value="ECO:0007669"/>
    <property type="project" value="TreeGrafter"/>
</dbReference>
<dbReference type="InterPro" id="IPR036236">
    <property type="entry name" value="Znf_C2H2_sf"/>
</dbReference>
<dbReference type="SUPFAM" id="SSF57667">
    <property type="entry name" value="beta-beta-alpha zinc fingers"/>
    <property type="match status" value="3"/>
</dbReference>
<evidence type="ECO:0000256" key="1">
    <source>
        <dbReference type="ARBA" id="ARBA00004123"/>
    </source>
</evidence>
<feature type="domain" description="C2H2-type" evidence="11">
    <location>
        <begin position="514"/>
        <end position="542"/>
    </location>
</feature>
<feature type="domain" description="SET" evidence="12">
    <location>
        <begin position="223"/>
        <end position="347"/>
    </location>
</feature>
<keyword evidence="6" id="KW-0805">Transcription regulation</keyword>
<protein>
    <recommendedName>
        <fullName evidence="15">PR domain zinc finger protein 10</fullName>
    </recommendedName>
</protein>
<dbReference type="PROSITE" id="PS50157">
    <property type="entry name" value="ZINC_FINGER_C2H2_2"/>
    <property type="match status" value="9"/>
</dbReference>
<keyword evidence="7" id="KW-0238">DNA-binding</keyword>
<keyword evidence="2" id="KW-0479">Metal-binding</keyword>
<dbReference type="SMART" id="SM00355">
    <property type="entry name" value="ZnF_C2H2"/>
    <property type="match status" value="9"/>
</dbReference>
<keyword evidence="9" id="KW-0539">Nucleus</keyword>
<keyword evidence="3" id="KW-0677">Repeat</keyword>
<dbReference type="Proteomes" id="UP001152798">
    <property type="component" value="Chromosome 5"/>
</dbReference>
<dbReference type="InterPro" id="IPR050331">
    <property type="entry name" value="Zinc_finger"/>
</dbReference>
<evidence type="ECO:0000256" key="10">
    <source>
        <dbReference type="PROSITE-ProRule" id="PRU00042"/>
    </source>
</evidence>
<accession>A0A9P0MU77</accession>
<evidence type="ECO:0000313" key="14">
    <source>
        <dbReference type="Proteomes" id="UP001152798"/>
    </source>
</evidence>
<feature type="domain" description="C2H2-type" evidence="11">
    <location>
        <begin position="542"/>
        <end position="569"/>
    </location>
</feature>
<dbReference type="AlphaFoldDB" id="A0A9P0MU77"/>
<feature type="domain" description="C2H2-type" evidence="11">
    <location>
        <begin position="458"/>
        <end position="489"/>
    </location>
</feature>
<keyword evidence="5" id="KW-0862">Zinc</keyword>
<name>A0A9P0MU77_NEZVI</name>
<keyword evidence="8" id="KW-0804">Transcription</keyword>
<dbReference type="GO" id="GO:0008757">
    <property type="term" value="F:S-adenosylmethionine-dependent methyltransferase activity"/>
    <property type="evidence" value="ECO:0007669"/>
    <property type="project" value="UniProtKB-ARBA"/>
</dbReference>
<dbReference type="Pfam" id="PF00096">
    <property type="entry name" value="zf-C2H2"/>
    <property type="match status" value="4"/>
</dbReference>
<evidence type="ECO:0000256" key="5">
    <source>
        <dbReference type="ARBA" id="ARBA00022833"/>
    </source>
</evidence>
<dbReference type="Gene3D" id="2.170.270.10">
    <property type="entry name" value="SET domain"/>
    <property type="match status" value="1"/>
</dbReference>
<feature type="domain" description="C2H2-type" evidence="11">
    <location>
        <begin position="732"/>
        <end position="760"/>
    </location>
</feature>
<feature type="domain" description="C2H2-type" evidence="11">
    <location>
        <begin position="486"/>
        <end position="513"/>
    </location>
</feature>
<evidence type="ECO:0000256" key="7">
    <source>
        <dbReference type="ARBA" id="ARBA00023125"/>
    </source>
</evidence>
<evidence type="ECO:0000256" key="8">
    <source>
        <dbReference type="ARBA" id="ARBA00023163"/>
    </source>
</evidence>
<evidence type="ECO:0000256" key="2">
    <source>
        <dbReference type="ARBA" id="ARBA00022723"/>
    </source>
</evidence>
<dbReference type="PROSITE" id="PS50280">
    <property type="entry name" value="SET"/>
    <property type="match status" value="1"/>
</dbReference>
<dbReference type="GO" id="GO:0005634">
    <property type="term" value="C:nucleus"/>
    <property type="evidence" value="ECO:0007669"/>
    <property type="project" value="UniProtKB-SubCell"/>
</dbReference>
<dbReference type="InterPro" id="IPR046341">
    <property type="entry name" value="SET_dom_sf"/>
</dbReference>
<evidence type="ECO:0000259" key="11">
    <source>
        <dbReference type="PROSITE" id="PS50157"/>
    </source>
</evidence>
<evidence type="ECO:0000259" key="12">
    <source>
        <dbReference type="PROSITE" id="PS50280"/>
    </source>
</evidence>
<proteinExistence type="predicted"/>
<evidence type="ECO:0000256" key="4">
    <source>
        <dbReference type="ARBA" id="ARBA00022771"/>
    </source>
</evidence>
<dbReference type="EMBL" id="OV725081">
    <property type="protein sequence ID" value="CAH1402717.1"/>
    <property type="molecule type" value="Genomic_DNA"/>
</dbReference>
<organism evidence="13 14">
    <name type="scientific">Nezara viridula</name>
    <name type="common">Southern green stink bug</name>
    <name type="synonym">Cimex viridulus</name>
    <dbReference type="NCBI Taxonomy" id="85310"/>
    <lineage>
        <taxon>Eukaryota</taxon>
        <taxon>Metazoa</taxon>
        <taxon>Ecdysozoa</taxon>
        <taxon>Arthropoda</taxon>
        <taxon>Hexapoda</taxon>
        <taxon>Insecta</taxon>
        <taxon>Pterygota</taxon>
        <taxon>Neoptera</taxon>
        <taxon>Paraneoptera</taxon>
        <taxon>Hemiptera</taxon>
        <taxon>Heteroptera</taxon>
        <taxon>Panheteroptera</taxon>
        <taxon>Pentatomomorpha</taxon>
        <taxon>Pentatomoidea</taxon>
        <taxon>Pentatomidae</taxon>
        <taxon>Pentatominae</taxon>
        <taxon>Nezara</taxon>
    </lineage>
</organism>
<dbReference type="FunFam" id="3.30.160.60:FF:000100">
    <property type="entry name" value="Zinc finger 45-like"/>
    <property type="match status" value="2"/>
</dbReference>
<sequence length="895" mass="100494">MQLVCGLGSFSAVSQMSNSIVTSLNNDNVIKAPDSIKYAVTKTTTQVIQNPSLLLLTVQYPQNGFSKNNKSSSIGVSSINATHSTFAQKAEAPYSLLQLNQPVMKNVLYYGADTQPINTNKPISNYNSMLLLRNDEDHCQEDMSISKGSFSQTTDPNNFVVTPFPKSVVCTVMPRDGKECIISETEIPVHKSIGSETETEVVKLDDWEECSSGEEEAVQIICDKPVICRAVASLPAKFLYFGKETGSSKGVFAKKEIPKRAQFGPMEGILQRTPSVTKHHLVLTIENNGEVEWLDVSNENISNWMKYVRQAESADEQNLSLHQIGKNLYFRALNRIGPHEELKVWYSMAYAKPRNLPLLSFAKNRKAKKGSRCNTHLSEKENVSVSSIKALKDGEVSKWKCSHCNKVFRSATPFNLHVLTHAADNLETKENHNTNNQTPTPALLDSVTDCDKRNKNPLSCCKCKKTFLSNSALACHVKSHASIHTYDCPICKEIFYKVLHLKQHIKSHAVDGNFSCPFCSKKYHEYRHIRNHIRRFHCEKNFSCLQCSKRFSTLDKLKLHMLSHSDHREFTCATCGKQFKRKDKLSVHMRRIHLSLKSKAESTETSVNDKTLSPQKGMNATDYSDYIYKCHICMLGFKRRGMLVNHLANRHPEVTPDSVPELNLPILKANRDYYCQYCDKIYKSSSKRKAHILKNHPGKKLPPGNAQISTSKKGVENGTLSQTVGSVTTHPQSCDWCHKQYASKAKLLQHQRKNHLNQLPKSLQYPKKSARTSAEEDSDAIRDAIEKVIETDIFLPETLDISEYEASTGDNKFFSGGEFIIDASTLKRAIKGEVLSADCSPETLSELGQIIDARPDGYFKVYQAPSGITLAHPVEVWDPFQLCLSPETTPVLSSS</sequence>
<dbReference type="PROSITE" id="PS00028">
    <property type="entry name" value="ZINC_FINGER_C2H2_1"/>
    <property type="match status" value="9"/>
</dbReference>
<reference evidence="13" key="1">
    <citation type="submission" date="2022-01" db="EMBL/GenBank/DDBJ databases">
        <authorList>
            <person name="King R."/>
        </authorList>
    </citation>
    <scope>NUCLEOTIDE SEQUENCE</scope>
</reference>
<dbReference type="Pfam" id="PF21549">
    <property type="entry name" value="PRDM2_PR"/>
    <property type="match status" value="1"/>
</dbReference>
<dbReference type="GO" id="GO:0008270">
    <property type="term" value="F:zinc ion binding"/>
    <property type="evidence" value="ECO:0007669"/>
    <property type="project" value="UniProtKB-KW"/>
</dbReference>
<dbReference type="GO" id="GO:0008170">
    <property type="term" value="F:N-methyltransferase activity"/>
    <property type="evidence" value="ECO:0007669"/>
    <property type="project" value="UniProtKB-ARBA"/>
</dbReference>
<comment type="subcellular location">
    <subcellularLocation>
        <location evidence="1">Nucleus</location>
    </subcellularLocation>
</comment>
<dbReference type="InterPro" id="IPR001214">
    <property type="entry name" value="SET_dom"/>
</dbReference>
<evidence type="ECO:0000256" key="9">
    <source>
        <dbReference type="ARBA" id="ARBA00023242"/>
    </source>
</evidence>
<feature type="domain" description="C2H2-type" evidence="11">
    <location>
        <begin position="628"/>
        <end position="656"/>
    </location>
</feature>
<dbReference type="GO" id="GO:0008276">
    <property type="term" value="F:protein methyltransferase activity"/>
    <property type="evidence" value="ECO:0007669"/>
    <property type="project" value="UniProtKB-ARBA"/>
</dbReference>
<feature type="domain" description="C2H2-type" evidence="11">
    <location>
        <begin position="570"/>
        <end position="598"/>
    </location>
</feature>